<dbReference type="EMBL" id="FMCT01000010">
    <property type="protein sequence ID" value="SCF38281.1"/>
    <property type="molecule type" value="Genomic_DNA"/>
</dbReference>
<protein>
    <submittedName>
        <fullName evidence="2">Predicted dithiol-disulfide isomerase, DsbA family</fullName>
    </submittedName>
</protein>
<dbReference type="RefSeq" id="WP_074476428.1">
    <property type="nucleotide sequence ID" value="NZ_FMCT01000010.1"/>
</dbReference>
<dbReference type="Gene3D" id="3.40.30.10">
    <property type="entry name" value="Glutaredoxin"/>
    <property type="match status" value="1"/>
</dbReference>
<dbReference type="PANTHER" id="PTHR13887">
    <property type="entry name" value="GLUTATHIONE S-TRANSFERASE KAPPA"/>
    <property type="match status" value="1"/>
</dbReference>
<reference evidence="3" key="1">
    <citation type="submission" date="2016-06" db="EMBL/GenBank/DDBJ databases">
        <authorList>
            <person name="Varghese N."/>
            <person name="Submissions Spin"/>
        </authorList>
    </citation>
    <scope>NUCLEOTIDE SEQUENCE [LARGE SCALE GENOMIC DNA]</scope>
    <source>
        <strain evidence="3">DSM 43168</strain>
    </source>
</reference>
<evidence type="ECO:0000259" key="1">
    <source>
        <dbReference type="Pfam" id="PF01323"/>
    </source>
</evidence>
<dbReference type="Pfam" id="PF01323">
    <property type="entry name" value="DSBA"/>
    <property type="match status" value="1"/>
</dbReference>
<gene>
    <name evidence="2" type="ORF">GA0070563_110202</name>
</gene>
<sequence>MTDTATVTNAPPAAGQLTVEVWTDLGCPWCYLGSHRLRHAMNRAGAAGITLTLRSFELDPDASAEPMTIPEIFTRKHGLPIQAAVQAEAAMQAQAAAEGLPFSTDRLHANSLDVHRVLQLANRHGAGTVFFETVQKRYFAGETNPYDHASLTEVAVEVGLDGDEVRAVLASDSYAQQVRRDERRARELGVTGVPFVLLGQRFAVAGAQSIDAYAQAISRARESRS</sequence>
<dbReference type="PANTHER" id="PTHR13887:SF41">
    <property type="entry name" value="THIOREDOXIN SUPERFAMILY PROTEIN"/>
    <property type="match status" value="1"/>
</dbReference>
<dbReference type="InterPro" id="IPR036249">
    <property type="entry name" value="Thioredoxin-like_sf"/>
</dbReference>
<dbReference type="InterPro" id="IPR001853">
    <property type="entry name" value="DSBA-like_thioredoxin_dom"/>
</dbReference>
<evidence type="ECO:0000313" key="3">
    <source>
        <dbReference type="Proteomes" id="UP000183585"/>
    </source>
</evidence>
<dbReference type="GO" id="GO:0016853">
    <property type="term" value="F:isomerase activity"/>
    <property type="evidence" value="ECO:0007669"/>
    <property type="project" value="UniProtKB-KW"/>
</dbReference>
<proteinExistence type="predicted"/>
<organism evidence="2 3">
    <name type="scientific">Micromonospora carbonacea</name>
    <dbReference type="NCBI Taxonomy" id="47853"/>
    <lineage>
        <taxon>Bacteria</taxon>
        <taxon>Bacillati</taxon>
        <taxon>Actinomycetota</taxon>
        <taxon>Actinomycetes</taxon>
        <taxon>Micromonosporales</taxon>
        <taxon>Micromonosporaceae</taxon>
        <taxon>Micromonospora</taxon>
    </lineage>
</organism>
<dbReference type="SUPFAM" id="SSF52833">
    <property type="entry name" value="Thioredoxin-like"/>
    <property type="match status" value="1"/>
</dbReference>
<keyword evidence="2" id="KW-0413">Isomerase</keyword>
<accession>A0A1C4ZZK4</accession>
<feature type="domain" description="DSBA-like thioredoxin" evidence="1">
    <location>
        <begin position="18"/>
        <end position="217"/>
    </location>
</feature>
<dbReference type="GO" id="GO:0016491">
    <property type="term" value="F:oxidoreductase activity"/>
    <property type="evidence" value="ECO:0007669"/>
    <property type="project" value="InterPro"/>
</dbReference>
<keyword evidence="3" id="KW-1185">Reference proteome</keyword>
<dbReference type="Proteomes" id="UP000183585">
    <property type="component" value="Unassembled WGS sequence"/>
</dbReference>
<dbReference type="AlphaFoldDB" id="A0A1C4ZZK4"/>
<dbReference type="CDD" id="cd03024">
    <property type="entry name" value="DsbA_FrnE"/>
    <property type="match status" value="1"/>
</dbReference>
<name>A0A1C4ZZK4_9ACTN</name>
<evidence type="ECO:0000313" key="2">
    <source>
        <dbReference type="EMBL" id="SCF38281.1"/>
    </source>
</evidence>